<dbReference type="GO" id="GO:0005615">
    <property type="term" value="C:extracellular space"/>
    <property type="evidence" value="ECO:0007669"/>
    <property type="project" value="TreeGrafter"/>
</dbReference>
<evidence type="ECO:0000259" key="12">
    <source>
        <dbReference type="PROSITE" id="PS50836"/>
    </source>
</evidence>
<dbReference type="AlphaFoldDB" id="A0AAV2I1M5"/>
<evidence type="ECO:0000256" key="2">
    <source>
        <dbReference type="ARBA" id="ARBA00004370"/>
    </source>
</evidence>
<comment type="caution">
    <text evidence="13">The sequence shown here is derived from an EMBL/GenBank/DDBJ whole genome shotgun (WGS) entry which is preliminary data.</text>
</comment>
<keyword evidence="5" id="KW-0732">Signal</keyword>
<protein>
    <recommendedName>
        <fullName evidence="12">DOMON domain-containing protein</fullName>
    </recommendedName>
</protein>
<comment type="cofactor">
    <cofactor evidence="1">
        <name>Cu(2+)</name>
        <dbReference type="ChEBI" id="CHEBI:29036"/>
    </cofactor>
</comment>
<dbReference type="PANTHER" id="PTHR10157:SF23">
    <property type="entry name" value="MOXD1 HOMOLOG 1"/>
    <property type="match status" value="1"/>
</dbReference>
<accession>A0AAV2I1M5</accession>
<reference evidence="13 14" key="1">
    <citation type="submission" date="2024-04" db="EMBL/GenBank/DDBJ databases">
        <authorList>
            <consortium name="Genoscope - CEA"/>
            <person name="William W."/>
        </authorList>
    </citation>
    <scope>NUCLEOTIDE SEQUENCE [LARGE SCALE GENOMIC DNA]</scope>
</reference>
<dbReference type="InterPro" id="IPR028460">
    <property type="entry name" value="Tbh/DBH"/>
</dbReference>
<dbReference type="InterPro" id="IPR000945">
    <property type="entry name" value="DBH-like"/>
</dbReference>
<sequence length="601" mass="67748">MCVYDVRNSLQPEVDSCATPQRDIIPLDPSPVIMKASVIWTVALLAWECQALVIPAGGTSRDGLLTDDQFPYHVQLNDAYELFWNFNTTHIIFRTHVKTNGYIGFGISPNGAMANSDVIIGWVKDGQSYFADRHAEGHFLPAQDVHQDWFLLSGTEVGDFTTLTFIRKLVTCDSEDLPILNGTTRVIYSYHPSDPTAGDAIGFHGTGRYGTRSILMLDPPASEENSVKLPDDVITVDFLNRNFSVPGADTYYRCQVYKIPDLGQKHHMIRYEPVIQPGHEQLVHHILLYYCSGNKSDSYVGTSFMCYDQAPKELMGCEHVLVAWAVGGQAFDYPAHVGHSLSSPGDPVLIIMETHYNNPDLRTDFVDNSGMRLYLTKQLRQHDAGIIEAGLAVDMNLVVPPYESSFVMRGYCQSSCVDQGVGDQEIHIFANLLHAHLLGRKLRTRHFRNGVELPPIMEDNSYDFNYQEMRKLKEERTIKKGDSLIVECDYDSTKRTSPTYGGLKTTYEMCLSFLVFYPKTPISRCLSRFEYSGEYAGDKLYGALQTKDWSSPVVRSSFRKNMEDSNILNLCWLNPNPEWIYGVTATPNITQPYQVPDTCGH</sequence>
<dbReference type="InterPro" id="IPR036939">
    <property type="entry name" value="Cu2_ascorb_mOase_N_sf"/>
</dbReference>
<keyword evidence="10" id="KW-1015">Disulfide bond</keyword>
<dbReference type="Pfam" id="PF01082">
    <property type="entry name" value="Cu2_monooxygen"/>
    <property type="match status" value="1"/>
</dbReference>
<dbReference type="InterPro" id="IPR024548">
    <property type="entry name" value="Cu2_monoox_C"/>
</dbReference>
<evidence type="ECO:0000256" key="10">
    <source>
        <dbReference type="ARBA" id="ARBA00023157"/>
    </source>
</evidence>
<dbReference type="Gene3D" id="2.60.120.230">
    <property type="match status" value="1"/>
</dbReference>
<keyword evidence="6" id="KW-0560">Oxidoreductase</keyword>
<dbReference type="Proteomes" id="UP001497497">
    <property type="component" value="Unassembled WGS sequence"/>
</dbReference>
<dbReference type="InterPro" id="IPR005018">
    <property type="entry name" value="DOMON_domain"/>
</dbReference>
<evidence type="ECO:0000256" key="9">
    <source>
        <dbReference type="ARBA" id="ARBA00023136"/>
    </source>
</evidence>
<comment type="similarity">
    <text evidence="3">Belongs to the copper type II ascorbate-dependent monooxygenase family.</text>
</comment>
<dbReference type="FunFam" id="2.60.120.230:FF:000001">
    <property type="entry name" value="Monooxygenase, DBH-like 1"/>
    <property type="match status" value="1"/>
</dbReference>
<dbReference type="SMART" id="SM00664">
    <property type="entry name" value="DoH"/>
    <property type="match status" value="1"/>
</dbReference>
<dbReference type="GO" id="GO:0006589">
    <property type="term" value="P:octopamine biosynthetic process"/>
    <property type="evidence" value="ECO:0007669"/>
    <property type="project" value="TreeGrafter"/>
</dbReference>
<dbReference type="CDD" id="cd09631">
    <property type="entry name" value="DOMON_DOH"/>
    <property type="match status" value="1"/>
</dbReference>
<keyword evidence="11" id="KW-0325">Glycoprotein</keyword>
<dbReference type="InterPro" id="IPR000323">
    <property type="entry name" value="Cu2_ascorb_mOase_N"/>
</dbReference>
<dbReference type="PRINTS" id="PR00767">
    <property type="entry name" value="DBMONOXGNASE"/>
</dbReference>
<dbReference type="FunFam" id="2.60.40.1210:FF:000001">
    <property type="entry name" value="Monooxygenase, DBH-like 1, like"/>
    <property type="match status" value="1"/>
</dbReference>
<evidence type="ECO:0000313" key="14">
    <source>
        <dbReference type="Proteomes" id="UP001497497"/>
    </source>
</evidence>
<dbReference type="GO" id="GO:0004500">
    <property type="term" value="F:dopamine beta-monooxygenase activity"/>
    <property type="evidence" value="ECO:0007669"/>
    <property type="project" value="InterPro"/>
</dbReference>
<evidence type="ECO:0000313" key="13">
    <source>
        <dbReference type="EMBL" id="CAL1540451.1"/>
    </source>
</evidence>
<dbReference type="InterPro" id="IPR008977">
    <property type="entry name" value="PHM/PNGase_F_dom_sf"/>
</dbReference>
<dbReference type="SUPFAM" id="SSF49344">
    <property type="entry name" value="CBD9-like"/>
    <property type="match status" value="1"/>
</dbReference>
<keyword evidence="8" id="KW-0503">Monooxygenase</keyword>
<gene>
    <name evidence="13" type="ORF">GSLYS_00014100001</name>
</gene>
<evidence type="ECO:0000256" key="1">
    <source>
        <dbReference type="ARBA" id="ARBA00001973"/>
    </source>
</evidence>
<name>A0AAV2I1M5_LYMST</name>
<comment type="subcellular location">
    <subcellularLocation>
        <location evidence="2">Membrane</location>
    </subcellularLocation>
</comment>
<evidence type="ECO:0000256" key="6">
    <source>
        <dbReference type="ARBA" id="ARBA00023002"/>
    </source>
</evidence>
<dbReference type="GO" id="GO:0030667">
    <property type="term" value="C:secretory granule membrane"/>
    <property type="evidence" value="ECO:0007669"/>
    <property type="project" value="TreeGrafter"/>
</dbReference>
<evidence type="ECO:0000256" key="7">
    <source>
        <dbReference type="ARBA" id="ARBA00023008"/>
    </source>
</evidence>
<dbReference type="Pfam" id="PF03712">
    <property type="entry name" value="Cu2_monoox_C"/>
    <property type="match status" value="1"/>
</dbReference>
<dbReference type="InterPro" id="IPR014784">
    <property type="entry name" value="Cu2_ascorb_mOase-like_C"/>
</dbReference>
<evidence type="ECO:0000256" key="3">
    <source>
        <dbReference type="ARBA" id="ARBA00010676"/>
    </source>
</evidence>
<dbReference type="PANTHER" id="PTHR10157">
    <property type="entry name" value="DOPAMINE BETA HYDROXYLASE RELATED"/>
    <property type="match status" value="1"/>
</dbReference>
<dbReference type="Pfam" id="PF03351">
    <property type="entry name" value="DOMON"/>
    <property type="match status" value="1"/>
</dbReference>
<evidence type="ECO:0000256" key="4">
    <source>
        <dbReference type="ARBA" id="ARBA00022723"/>
    </source>
</evidence>
<proteinExistence type="inferred from homology"/>
<dbReference type="EMBL" id="CAXITT010000382">
    <property type="protein sequence ID" value="CAL1540451.1"/>
    <property type="molecule type" value="Genomic_DNA"/>
</dbReference>
<keyword evidence="9" id="KW-0472">Membrane</keyword>
<evidence type="ECO:0000256" key="11">
    <source>
        <dbReference type="ARBA" id="ARBA00023180"/>
    </source>
</evidence>
<dbReference type="InterPro" id="IPR045266">
    <property type="entry name" value="DOH_DOMON"/>
</dbReference>
<evidence type="ECO:0000256" key="8">
    <source>
        <dbReference type="ARBA" id="ARBA00023033"/>
    </source>
</evidence>
<feature type="domain" description="DOMON" evidence="12">
    <location>
        <begin position="78"/>
        <end position="191"/>
    </location>
</feature>
<dbReference type="GO" id="GO:0042421">
    <property type="term" value="P:norepinephrine biosynthetic process"/>
    <property type="evidence" value="ECO:0007669"/>
    <property type="project" value="TreeGrafter"/>
</dbReference>
<dbReference type="Gene3D" id="2.60.120.310">
    <property type="entry name" value="Copper type II, ascorbate-dependent monooxygenase, N-terminal domain"/>
    <property type="match status" value="1"/>
</dbReference>
<keyword evidence="7" id="KW-0186">Copper</keyword>
<dbReference type="GO" id="GO:0005507">
    <property type="term" value="F:copper ion binding"/>
    <property type="evidence" value="ECO:0007669"/>
    <property type="project" value="InterPro"/>
</dbReference>
<keyword evidence="14" id="KW-1185">Reference proteome</keyword>
<dbReference type="FunFam" id="2.60.120.310:FF:000004">
    <property type="entry name" value="DBH-like monooxygenase protein 1"/>
    <property type="match status" value="1"/>
</dbReference>
<dbReference type="GO" id="GO:0042420">
    <property type="term" value="P:dopamine catabolic process"/>
    <property type="evidence" value="ECO:0007669"/>
    <property type="project" value="TreeGrafter"/>
</dbReference>
<dbReference type="Gene3D" id="2.60.40.1210">
    <property type="entry name" value="Cellobiose dehydrogenase, cytochrome domain"/>
    <property type="match status" value="1"/>
</dbReference>
<keyword evidence="4" id="KW-0479">Metal-binding</keyword>
<organism evidence="13 14">
    <name type="scientific">Lymnaea stagnalis</name>
    <name type="common">Great pond snail</name>
    <name type="synonym">Helix stagnalis</name>
    <dbReference type="NCBI Taxonomy" id="6523"/>
    <lineage>
        <taxon>Eukaryota</taxon>
        <taxon>Metazoa</taxon>
        <taxon>Spiralia</taxon>
        <taxon>Lophotrochozoa</taxon>
        <taxon>Mollusca</taxon>
        <taxon>Gastropoda</taxon>
        <taxon>Heterobranchia</taxon>
        <taxon>Euthyneura</taxon>
        <taxon>Panpulmonata</taxon>
        <taxon>Hygrophila</taxon>
        <taxon>Lymnaeoidea</taxon>
        <taxon>Lymnaeidae</taxon>
        <taxon>Lymnaea</taxon>
    </lineage>
</organism>
<dbReference type="PROSITE" id="PS50836">
    <property type="entry name" value="DOMON"/>
    <property type="match status" value="1"/>
</dbReference>
<evidence type="ECO:0000256" key="5">
    <source>
        <dbReference type="ARBA" id="ARBA00022729"/>
    </source>
</evidence>
<dbReference type="SUPFAM" id="SSF49742">
    <property type="entry name" value="PHM/PNGase F"/>
    <property type="match status" value="2"/>
</dbReference>